<organism evidence="1 2">
    <name type="scientific">Choristoneura fumiferana</name>
    <name type="common">Spruce budworm moth</name>
    <name type="synonym">Archips fumiferana</name>
    <dbReference type="NCBI Taxonomy" id="7141"/>
    <lineage>
        <taxon>Eukaryota</taxon>
        <taxon>Metazoa</taxon>
        <taxon>Ecdysozoa</taxon>
        <taxon>Arthropoda</taxon>
        <taxon>Hexapoda</taxon>
        <taxon>Insecta</taxon>
        <taxon>Pterygota</taxon>
        <taxon>Neoptera</taxon>
        <taxon>Endopterygota</taxon>
        <taxon>Lepidoptera</taxon>
        <taxon>Glossata</taxon>
        <taxon>Ditrysia</taxon>
        <taxon>Tortricoidea</taxon>
        <taxon>Tortricidae</taxon>
        <taxon>Tortricinae</taxon>
        <taxon>Choristoneura</taxon>
    </lineage>
</organism>
<comment type="caution">
    <text evidence="1">The sequence shown here is derived from an EMBL/GenBank/DDBJ whole genome shotgun (WGS) entry which is preliminary data.</text>
</comment>
<evidence type="ECO:0000313" key="2">
    <source>
        <dbReference type="Proteomes" id="UP001064048"/>
    </source>
</evidence>
<dbReference type="Proteomes" id="UP001064048">
    <property type="component" value="Chromosome 2"/>
</dbReference>
<accession>A0ACC0KTQ4</accession>
<evidence type="ECO:0000313" key="1">
    <source>
        <dbReference type="EMBL" id="KAI8439878.1"/>
    </source>
</evidence>
<name>A0ACC0KTQ4_CHOFU</name>
<protein>
    <submittedName>
        <fullName evidence="1">Uncharacterized protein</fullName>
    </submittedName>
</protein>
<proteinExistence type="predicted"/>
<reference evidence="1 2" key="1">
    <citation type="journal article" date="2022" name="Genome Biol. Evol.">
        <title>The Spruce Budworm Genome: Reconstructing the Evolutionary History of Antifreeze Proteins.</title>
        <authorList>
            <person name="Beliveau C."/>
            <person name="Gagne P."/>
            <person name="Picq S."/>
            <person name="Vernygora O."/>
            <person name="Keeling C.I."/>
            <person name="Pinkney K."/>
            <person name="Doucet D."/>
            <person name="Wen F."/>
            <person name="Johnston J.S."/>
            <person name="Maaroufi H."/>
            <person name="Boyle B."/>
            <person name="Laroche J."/>
            <person name="Dewar K."/>
            <person name="Juretic N."/>
            <person name="Blackburn G."/>
            <person name="Nisole A."/>
            <person name="Brunet B."/>
            <person name="Brandao M."/>
            <person name="Lumley L."/>
            <person name="Duan J."/>
            <person name="Quan G."/>
            <person name="Lucarotti C.J."/>
            <person name="Roe A.D."/>
            <person name="Sperling F.A.H."/>
            <person name="Levesque R.C."/>
            <person name="Cusson M."/>
        </authorList>
    </citation>
    <scope>NUCLEOTIDE SEQUENCE [LARGE SCALE GENOMIC DNA]</scope>
    <source>
        <strain evidence="1">Glfc:IPQL:Cfum</strain>
    </source>
</reference>
<sequence>MSISRATRQFFMSTTLHGFKYLCSSFHSDRRSDRELKSSTYSSPYKQTEVAVGRPYQPKNITAGVNEFLCGDHESASTRWSDDLRKVAGKSWMRVSEDRAQWRAIGEAYVQHICWLSWCVASACCAGTLCAVLWARFLQVPALLTLNSAMTAPLPLPTVAVCLPSHNVAWLLVSQLLSWCGVVSPCCGRAYNNYNKLRRWPTSIERFLAAGEATHFLAVVVWSRHAVAAFNPVLWTLKLTRLIMLVAPPYPLRNQVTPGEIHPLRLVAPPWCPSDRISKDKAVVRRLTHTFTRILEGKETERDNLVLLEQLLDANNVTVLEALYSSMPPCYRLTTLCRWQNTVMPCEDLFHWELTQFGVCCVMQPSRMNNLKKESAWDSIKQLELVLRCSNKTFFYGCRATSPPVASVGSCLHTLLTPGFNQVVRPSRWTTYAALADPRSTFGNFSVPTAICSPCCMFFTQYQGEESMNSVVLTPGLEYLAQLTYQTVRERSDDQIIAGTCVSGEYSQTECVVKCMERRCGCSNPLRTVFQEETNVPPPCTLSQLNCLRHIDNSSCVCMPSCGKLTTELYLEDNRLESVEHTVDPLYSGLNVSEVTVVHLQVLVDGSRIFTKLPTQTWFTLLSSLGGVFNMFLGVGLFSALELIFFLMVRIPTAITHYPEMDLPTRTPVQDFHYRTKNTFGANRVYRNKNFNVEM</sequence>
<keyword evidence="2" id="KW-1185">Reference proteome</keyword>
<gene>
    <name evidence="1" type="ORF">MSG28_001344</name>
</gene>
<dbReference type="EMBL" id="CM046102">
    <property type="protein sequence ID" value="KAI8439878.1"/>
    <property type="molecule type" value="Genomic_DNA"/>
</dbReference>